<dbReference type="HAMAP" id="MF_00902">
    <property type="entry name" value="TatC"/>
    <property type="match status" value="1"/>
</dbReference>
<feature type="transmembrane region" description="Helical" evidence="7">
    <location>
        <begin position="193"/>
        <end position="209"/>
    </location>
</feature>
<feature type="transmembrane region" description="Helical" evidence="7">
    <location>
        <begin position="77"/>
        <end position="100"/>
    </location>
</feature>
<gene>
    <name evidence="7 8" type="primary">tatC</name>
    <name evidence="8" type="ORF">Pcatena_13060</name>
</gene>
<dbReference type="GO" id="GO:0065002">
    <property type="term" value="P:intracellular protein transmembrane transport"/>
    <property type="evidence" value="ECO:0007669"/>
    <property type="project" value="TreeGrafter"/>
</dbReference>
<dbReference type="GO" id="GO:0043953">
    <property type="term" value="P:protein transport by the Tat complex"/>
    <property type="evidence" value="ECO:0007669"/>
    <property type="project" value="UniProtKB-UniRule"/>
</dbReference>
<comment type="function">
    <text evidence="7">Part of the twin-arginine translocation (Tat) system that transports large folded proteins containing a characteristic twin-arginine motif in their signal peptide across membranes. Together with TatB, TatC is part of a receptor directly interacting with Tat signal peptides.</text>
</comment>
<dbReference type="NCBIfam" id="TIGR00945">
    <property type="entry name" value="tatC"/>
    <property type="match status" value="1"/>
</dbReference>
<evidence type="ECO:0000256" key="4">
    <source>
        <dbReference type="ARBA" id="ARBA00022989"/>
    </source>
</evidence>
<dbReference type="GO" id="GO:0033281">
    <property type="term" value="C:TAT protein transport complex"/>
    <property type="evidence" value="ECO:0007669"/>
    <property type="project" value="UniProtKB-UniRule"/>
</dbReference>
<dbReference type="EMBL" id="AP019367">
    <property type="protein sequence ID" value="BBH50719.1"/>
    <property type="molecule type" value="Genomic_DNA"/>
</dbReference>
<keyword evidence="4 7" id="KW-1133">Transmembrane helix</keyword>
<dbReference type="AlphaFoldDB" id="A0A3G9K8S6"/>
<keyword evidence="6 7" id="KW-0472">Membrane</keyword>
<dbReference type="GO" id="GO:0009977">
    <property type="term" value="F:proton motive force dependent protein transmembrane transporter activity"/>
    <property type="evidence" value="ECO:0007669"/>
    <property type="project" value="TreeGrafter"/>
</dbReference>
<evidence type="ECO:0000256" key="6">
    <source>
        <dbReference type="ARBA" id="ARBA00023136"/>
    </source>
</evidence>
<feature type="transmembrane region" description="Helical" evidence="7">
    <location>
        <begin position="112"/>
        <end position="135"/>
    </location>
</feature>
<keyword evidence="3 7" id="KW-0653">Protein transport</keyword>
<evidence type="ECO:0000256" key="5">
    <source>
        <dbReference type="ARBA" id="ARBA00023010"/>
    </source>
</evidence>
<feature type="transmembrane region" description="Helical" evidence="7">
    <location>
        <begin position="215"/>
        <end position="235"/>
    </location>
</feature>
<dbReference type="PRINTS" id="PR01840">
    <property type="entry name" value="TATCFAMILY"/>
</dbReference>
<dbReference type="Proteomes" id="UP000273154">
    <property type="component" value="Chromosome"/>
</dbReference>
<dbReference type="OrthoDB" id="9777044at2"/>
<comment type="subcellular location">
    <subcellularLocation>
        <location evidence="7">Cell membrane</location>
        <topology evidence="7">Multi-pass membrane protein</topology>
    </subcellularLocation>
    <subcellularLocation>
        <location evidence="1">Membrane</location>
        <topology evidence="1">Multi-pass membrane protein</topology>
    </subcellularLocation>
</comment>
<evidence type="ECO:0000256" key="7">
    <source>
        <dbReference type="HAMAP-Rule" id="MF_00902"/>
    </source>
</evidence>
<comment type="similarity">
    <text evidence="7">Belongs to the TatC family.</text>
</comment>
<evidence type="ECO:0000256" key="3">
    <source>
        <dbReference type="ARBA" id="ARBA00022927"/>
    </source>
</evidence>
<keyword evidence="7" id="KW-0813">Transport</keyword>
<evidence type="ECO:0000313" key="9">
    <source>
        <dbReference type="Proteomes" id="UP000273154"/>
    </source>
</evidence>
<accession>A0A3G9K8S6</accession>
<reference evidence="9" key="1">
    <citation type="submission" date="2018-11" db="EMBL/GenBank/DDBJ databases">
        <title>Comparative genomics of Parolsenella catena and Libanicoccus massiliensis: Reclassification of Libanicoccus massiliensis as Parolsenella massiliensis comb. nov.</title>
        <authorList>
            <person name="Sakamoto M."/>
            <person name="Ikeyama N."/>
            <person name="Murakami T."/>
            <person name="Mori H."/>
            <person name="Yuki M."/>
            <person name="Ohkuma M."/>
        </authorList>
    </citation>
    <scope>NUCLEOTIDE SEQUENCE [LARGE SCALE GENOMIC DNA]</scope>
    <source>
        <strain evidence="9">JCM 31932</strain>
    </source>
</reference>
<keyword evidence="9" id="KW-1185">Reference proteome</keyword>
<organism evidence="8 9">
    <name type="scientific">Parolsenella catena</name>
    <dbReference type="NCBI Taxonomy" id="2003188"/>
    <lineage>
        <taxon>Bacteria</taxon>
        <taxon>Bacillati</taxon>
        <taxon>Actinomycetota</taxon>
        <taxon>Coriobacteriia</taxon>
        <taxon>Coriobacteriales</taxon>
        <taxon>Atopobiaceae</taxon>
        <taxon>Parolsenella</taxon>
    </lineage>
</organism>
<dbReference type="PANTHER" id="PTHR30371">
    <property type="entry name" value="SEC-INDEPENDENT PROTEIN TRANSLOCASE PROTEIN TATC"/>
    <property type="match status" value="1"/>
</dbReference>
<keyword evidence="5 7" id="KW-0811">Translocation</keyword>
<feature type="transmembrane region" description="Helical" evidence="7">
    <location>
        <begin position="155"/>
        <end position="181"/>
    </location>
</feature>
<dbReference type="RefSeq" id="WP_126422762.1">
    <property type="nucleotide sequence ID" value="NZ_AP019367.1"/>
</dbReference>
<dbReference type="PANTHER" id="PTHR30371:SF0">
    <property type="entry name" value="SEC-INDEPENDENT PROTEIN TRANSLOCASE PROTEIN TATC, CHLOROPLASTIC-RELATED"/>
    <property type="match status" value="1"/>
</dbReference>
<evidence type="ECO:0000256" key="1">
    <source>
        <dbReference type="ARBA" id="ARBA00004141"/>
    </source>
</evidence>
<keyword evidence="2 7" id="KW-0812">Transmembrane</keyword>
<dbReference type="Pfam" id="PF00902">
    <property type="entry name" value="TatC"/>
    <property type="match status" value="1"/>
</dbReference>
<dbReference type="KEGG" id="pcat:Pcatena_13060"/>
<name>A0A3G9K8S6_9ACTN</name>
<evidence type="ECO:0000313" key="8">
    <source>
        <dbReference type="EMBL" id="BBH50719.1"/>
    </source>
</evidence>
<comment type="subunit">
    <text evidence="7">The Tat system comprises two distinct complexes: a TatABC complex, containing multiple copies of TatA, TatB and TatC subunits, and a separate TatA complex, containing only TatA subunits. Substrates initially bind to the TatABC complex, which probably triggers association of the separate TatA complex to form the active translocon.</text>
</comment>
<dbReference type="InterPro" id="IPR002033">
    <property type="entry name" value="TatC"/>
</dbReference>
<proteinExistence type="inferred from homology"/>
<sequence length="263" mass="29946">MPVGPARMPLLDHLSELRRRLTIIVMCVLVTTLVIYMASPALIQILIDPIRQFMPDGGKLYVTTALGGFTLRFKVSAFFAVIVCCPIIIFQVLGFFMPALKPSEQRWVAPTVAALVFLFFFGMLFCYFIILQATFGWMLEQTSDFAAVFANAEDYINIITLLELGFGAAFELPLIIFYLLVFHLVPYKTMREQWRFIYVGMLAASAVVTPDASPITMFLMFAAVIVLYEASLFVARRVLIARDGKESLKWTRDEYQEHKFNEE</sequence>
<dbReference type="GeneID" id="88849442"/>
<keyword evidence="7" id="KW-1003">Cell membrane</keyword>
<evidence type="ECO:0000256" key="2">
    <source>
        <dbReference type="ARBA" id="ARBA00022692"/>
    </source>
</evidence>
<feature type="transmembrane region" description="Helical" evidence="7">
    <location>
        <begin position="21"/>
        <end position="47"/>
    </location>
</feature>
<protein>
    <recommendedName>
        <fullName evidence="7">Sec-independent protein translocase protein TatC</fullName>
    </recommendedName>
</protein>